<accession>A0A239WQU7</accession>
<sequence length="515" mass="60730">MELWKELEILQKNKSWIFGKENLVEKIEALNNIDKIGLPSAISYLFPFLKNENPEIRNLTLFVILNLFEKISSKKSFYETLKYADIKDYDFSFYKKNFNDNHYVVLLAIASLNYNGFIREKALKEMIELQNPFAIQFIIYRLADWVKTVREVAANAIEKFKKPKFLQNIIENIETFEWLQSVQRVNLNLVYAEIINFIIHQNKNFVITNFKTFTDNSRIILAKELSKSGELDNQDIEILVTDKHFIVRSMILERFDVLPQEQINLLLNDKSSKIRFETLYKLRNNVDFNSIIKKYIADKSASIRDFARFSLKNENLDFANIYKTNLEENQNVIGSLCGLAELSSKEYTYLIEKYLGNNSLKFQKFSFLALTKLDEEKAYEFAYDNLDTKNIGLRNLIINFLSNRSNSNVLGKAREIFENGDFGLKISMLRLFAKIGRFTTIGDLMIGTINENEIIRNMSVQLVDQWKRKANSYFISPRIEDIERANKIFKFVYDFHDDKKLYFQNPVREIDFYLK</sequence>
<protein>
    <recommendedName>
        <fullName evidence="3">HEAT repeat domain-containing protein</fullName>
    </recommendedName>
</protein>
<reference evidence="1 2" key="1">
    <citation type="submission" date="2017-06" db="EMBL/GenBank/DDBJ databases">
        <authorList>
            <consortium name="Pathogen Informatics"/>
        </authorList>
    </citation>
    <scope>NUCLEOTIDE SEQUENCE [LARGE SCALE GENOMIC DNA]</scope>
    <source>
        <strain evidence="1 2">NCTC13490</strain>
    </source>
</reference>
<proteinExistence type="predicted"/>
<dbReference type="InterPro" id="IPR016024">
    <property type="entry name" value="ARM-type_fold"/>
</dbReference>
<evidence type="ECO:0000313" key="2">
    <source>
        <dbReference type="Proteomes" id="UP000215196"/>
    </source>
</evidence>
<dbReference type="Proteomes" id="UP000215196">
    <property type="component" value="Chromosome 1"/>
</dbReference>
<gene>
    <name evidence="1" type="ORF">SAMEA4412677_00605</name>
</gene>
<dbReference type="KEGG" id="ctak:4412677_00605"/>
<dbReference type="AlphaFoldDB" id="A0A239WQU7"/>
<organism evidence="1 2">
    <name type="scientific">Chryseobacterium taklimakanense</name>
    <dbReference type="NCBI Taxonomy" id="536441"/>
    <lineage>
        <taxon>Bacteria</taxon>
        <taxon>Pseudomonadati</taxon>
        <taxon>Bacteroidota</taxon>
        <taxon>Flavobacteriia</taxon>
        <taxon>Flavobacteriales</taxon>
        <taxon>Weeksellaceae</taxon>
        <taxon>Chryseobacterium group</taxon>
        <taxon>Chryseobacterium</taxon>
    </lineage>
</organism>
<name>A0A239WQU7_9FLAO</name>
<dbReference type="SUPFAM" id="SSF48371">
    <property type="entry name" value="ARM repeat"/>
    <property type="match status" value="1"/>
</dbReference>
<dbReference type="RefSeq" id="WP_095070275.1">
    <property type="nucleotide sequence ID" value="NZ_LT906465.1"/>
</dbReference>
<evidence type="ECO:0000313" key="1">
    <source>
        <dbReference type="EMBL" id="SNV36975.1"/>
    </source>
</evidence>
<keyword evidence="2" id="KW-1185">Reference proteome</keyword>
<dbReference type="EMBL" id="LT906465">
    <property type="protein sequence ID" value="SNV36975.1"/>
    <property type="molecule type" value="Genomic_DNA"/>
</dbReference>
<evidence type="ECO:0008006" key="3">
    <source>
        <dbReference type="Google" id="ProtNLM"/>
    </source>
</evidence>